<protein>
    <submittedName>
        <fullName evidence="2">NAD(P)/FAD-dependent oxidoreductase</fullName>
    </submittedName>
</protein>
<dbReference type="PANTHER" id="PTHR42923:SF3">
    <property type="entry name" value="PROTOPORPHYRINOGEN OXIDASE"/>
    <property type="match status" value="1"/>
</dbReference>
<dbReference type="InterPro" id="IPR050464">
    <property type="entry name" value="Zeta_carotene_desat/Oxidored"/>
</dbReference>
<gene>
    <name evidence="2" type="ORF">O0V09_05285</name>
</gene>
<keyword evidence="1" id="KW-0732">Signal</keyword>
<dbReference type="InterPro" id="IPR036188">
    <property type="entry name" value="FAD/NAD-bd_sf"/>
</dbReference>
<feature type="chain" id="PRO_5039893291" evidence="1">
    <location>
        <begin position="34"/>
        <end position="630"/>
    </location>
</feature>
<dbReference type="Pfam" id="PF13450">
    <property type="entry name" value="NAD_binding_8"/>
    <property type="match status" value="1"/>
</dbReference>
<accession>A0A9J6RJM6</accession>
<organism evidence="2 3">
    <name type="scientific">Dasania phycosphaerae</name>
    <dbReference type="NCBI Taxonomy" id="2950436"/>
    <lineage>
        <taxon>Bacteria</taxon>
        <taxon>Pseudomonadati</taxon>
        <taxon>Pseudomonadota</taxon>
        <taxon>Gammaproteobacteria</taxon>
        <taxon>Cellvibrionales</taxon>
        <taxon>Spongiibacteraceae</taxon>
        <taxon>Dasania</taxon>
    </lineage>
</organism>
<dbReference type="SUPFAM" id="SSF51905">
    <property type="entry name" value="FAD/NAD(P)-binding domain"/>
    <property type="match status" value="1"/>
</dbReference>
<keyword evidence="3" id="KW-1185">Reference proteome</keyword>
<feature type="signal peptide" evidence="1">
    <location>
        <begin position="1"/>
        <end position="33"/>
    </location>
</feature>
<dbReference type="InterPro" id="IPR006311">
    <property type="entry name" value="TAT_signal"/>
</dbReference>
<comment type="caution">
    <text evidence="2">The sequence shown here is derived from an EMBL/GenBank/DDBJ whole genome shotgun (WGS) entry which is preliminary data.</text>
</comment>
<evidence type="ECO:0000313" key="3">
    <source>
        <dbReference type="Proteomes" id="UP001069090"/>
    </source>
</evidence>
<dbReference type="RefSeq" id="WP_258330754.1">
    <property type="nucleotide sequence ID" value="NZ_JAPTGG010000003.1"/>
</dbReference>
<dbReference type="Gene3D" id="3.50.50.60">
    <property type="entry name" value="FAD/NAD(P)-binding domain"/>
    <property type="match status" value="2"/>
</dbReference>
<proteinExistence type="predicted"/>
<name>A0A9J6RJM6_9GAMM</name>
<dbReference type="PANTHER" id="PTHR42923">
    <property type="entry name" value="PROTOPORPHYRINOGEN OXIDASE"/>
    <property type="match status" value="1"/>
</dbReference>
<dbReference type="EMBL" id="JAPTGG010000003">
    <property type="protein sequence ID" value="MCZ0864602.1"/>
    <property type="molecule type" value="Genomic_DNA"/>
</dbReference>
<evidence type="ECO:0000256" key="1">
    <source>
        <dbReference type="SAM" id="SignalP"/>
    </source>
</evidence>
<sequence>MSNKPAIDRRDFLNGMALSLGASAISSPLSALANNTAAQASPAYYPPALTGLRGTHKGAFEVAHSIAWQGKQWPIPSQQTDSDYDLVVVGGGLSGLSAALLFQQQAGAHSRILIIENHDDFGGHAKRNEFTVDGKQLISYGGSQSIDTPSGFSKASAQLLKDLAIDTARFNDYYDSNFKKKWGLKYGLYFSEQHYGKNVLAENPFSWHGEKLASLKDTIDSYPISDSAKKSLLNYLNDSQDITLPAWSYAEKIERLRKLSYYDFLKQYAKLTHEAINTFNGNLKGLWGVGWDALSTLEAVRMGMPGTERLGINYDDINTHVGDEEPYIYHFPDGNAGIARALVRRLIPASMAGTNMEELVLNKIDYSRLDKSDSPVRLRLNSTVVKVQHSQDSQHVNISYVKQGQSFRVQAKHCIMACYNNIIPHICPEVSEQQKTAIGYASKVPLVYANVAVKNWRAFAKAGYSGFHIPNNPLFHNVELDFPVSMGGYQFAQNPDQPIVLHCSMVPTAPYQGLTGREQHKRGRQQLYQLSFQDFEKDLFSILDGALSPYGFDAVKEIAAITVNRWPHGYAYEYNELFEPKDWNRNNGPHIAGRAQIGRISIANSDACAYAYVNGAFDAAHRAVTEQINS</sequence>
<dbReference type="Proteomes" id="UP001069090">
    <property type="component" value="Unassembled WGS sequence"/>
</dbReference>
<reference evidence="2 3" key="1">
    <citation type="submission" date="2022-12" db="EMBL/GenBank/DDBJ databases">
        <title>Dasania phycosphaerae sp. nov., isolated from particulate material of the south coast of Korea.</title>
        <authorList>
            <person name="Jiang Y."/>
        </authorList>
    </citation>
    <scope>NUCLEOTIDE SEQUENCE [LARGE SCALE GENOMIC DNA]</scope>
    <source>
        <strain evidence="2 3">GY-19</strain>
    </source>
</reference>
<dbReference type="GO" id="GO:0016491">
    <property type="term" value="F:oxidoreductase activity"/>
    <property type="evidence" value="ECO:0007669"/>
    <property type="project" value="TreeGrafter"/>
</dbReference>
<evidence type="ECO:0000313" key="2">
    <source>
        <dbReference type="EMBL" id="MCZ0864602.1"/>
    </source>
</evidence>
<dbReference type="AlphaFoldDB" id="A0A9J6RJM6"/>
<dbReference type="PROSITE" id="PS51318">
    <property type="entry name" value="TAT"/>
    <property type="match status" value="1"/>
</dbReference>